<dbReference type="Pfam" id="PF01943">
    <property type="entry name" value="Polysacc_synt"/>
    <property type="match status" value="1"/>
</dbReference>
<keyword evidence="4 6" id="KW-1133">Transmembrane helix</keyword>
<feature type="transmembrane region" description="Helical" evidence="6">
    <location>
        <begin position="97"/>
        <end position="116"/>
    </location>
</feature>
<evidence type="ECO:0000256" key="6">
    <source>
        <dbReference type="SAM" id="Phobius"/>
    </source>
</evidence>
<feature type="transmembrane region" description="Helical" evidence="6">
    <location>
        <begin position="21"/>
        <end position="46"/>
    </location>
</feature>
<comment type="caution">
    <text evidence="7">The sequence shown here is derived from an EMBL/GenBank/DDBJ whole genome shotgun (WGS) entry which is preliminary data.</text>
</comment>
<feature type="transmembrane region" description="Helical" evidence="6">
    <location>
        <begin position="397"/>
        <end position="418"/>
    </location>
</feature>
<feature type="transmembrane region" description="Helical" evidence="6">
    <location>
        <begin position="58"/>
        <end position="76"/>
    </location>
</feature>
<evidence type="ECO:0008006" key="9">
    <source>
        <dbReference type="Google" id="ProtNLM"/>
    </source>
</evidence>
<organism evidence="7 8">
    <name type="scientific">Echinicola rosea</name>
    <dbReference type="NCBI Taxonomy" id="1807691"/>
    <lineage>
        <taxon>Bacteria</taxon>
        <taxon>Pseudomonadati</taxon>
        <taxon>Bacteroidota</taxon>
        <taxon>Cytophagia</taxon>
        <taxon>Cytophagales</taxon>
        <taxon>Cyclobacteriaceae</taxon>
        <taxon>Echinicola</taxon>
    </lineage>
</organism>
<reference evidence="8" key="1">
    <citation type="journal article" date="2019" name="Int. J. Syst. Evol. Microbiol.">
        <title>The Global Catalogue of Microorganisms (GCM) 10K type strain sequencing project: providing services to taxonomists for standard genome sequencing and annotation.</title>
        <authorList>
            <consortium name="The Broad Institute Genomics Platform"/>
            <consortium name="The Broad Institute Genome Sequencing Center for Infectious Disease"/>
            <person name="Wu L."/>
            <person name="Ma J."/>
        </authorList>
    </citation>
    <scope>NUCLEOTIDE SEQUENCE [LARGE SCALE GENOMIC DNA]</scope>
    <source>
        <strain evidence="8">CGMCC 1.15407</strain>
    </source>
</reference>
<proteinExistence type="predicted"/>
<dbReference type="InterPro" id="IPR050833">
    <property type="entry name" value="Poly_Biosynth_Transport"/>
</dbReference>
<comment type="subcellular location">
    <subcellularLocation>
        <location evidence="1">Cell membrane</location>
        <topology evidence="1">Multi-pass membrane protein</topology>
    </subcellularLocation>
</comment>
<evidence type="ECO:0000256" key="4">
    <source>
        <dbReference type="ARBA" id="ARBA00022989"/>
    </source>
</evidence>
<feature type="transmembrane region" description="Helical" evidence="6">
    <location>
        <begin position="306"/>
        <end position="324"/>
    </location>
</feature>
<evidence type="ECO:0000313" key="8">
    <source>
        <dbReference type="Proteomes" id="UP000647339"/>
    </source>
</evidence>
<protein>
    <recommendedName>
        <fullName evidence="9">Polysaccharide biosynthesis protein</fullName>
    </recommendedName>
</protein>
<dbReference type="PANTHER" id="PTHR30250:SF11">
    <property type="entry name" value="O-ANTIGEN TRANSPORTER-RELATED"/>
    <property type="match status" value="1"/>
</dbReference>
<dbReference type="RefSeq" id="WP_137403319.1">
    <property type="nucleotide sequence ID" value="NZ_BMIU01000008.1"/>
</dbReference>
<evidence type="ECO:0000256" key="5">
    <source>
        <dbReference type="ARBA" id="ARBA00023136"/>
    </source>
</evidence>
<keyword evidence="3 6" id="KW-0812">Transmembrane</keyword>
<evidence type="ECO:0000313" key="7">
    <source>
        <dbReference type="EMBL" id="GGF31865.1"/>
    </source>
</evidence>
<evidence type="ECO:0000256" key="1">
    <source>
        <dbReference type="ARBA" id="ARBA00004651"/>
    </source>
</evidence>
<evidence type="ECO:0000256" key="2">
    <source>
        <dbReference type="ARBA" id="ARBA00022475"/>
    </source>
</evidence>
<feature type="transmembrane region" description="Helical" evidence="6">
    <location>
        <begin position="271"/>
        <end position="294"/>
    </location>
</feature>
<dbReference type="InterPro" id="IPR002797">
    <property type="entry name" value="Polysacc_synth"/>
</dbReference>
<feature type="transmembrane region" description="Helical" evidence="6">
    <location>
        <begin position="136"/>
        <end position="154"/>
    </location>
</feature>
<keyword evidence="5 6" id="KW-0472">Membrane</keyword>
<keyword evidence="8" id="KW-1185">Reference proteome</keyword>
<dbReference type="PANTHER" id="PTHR30250">
    <property type="entry name" value="PST FAMILY PREDICTED COLANIC ACID TRANSPORTER"/>
    <property type="match status" value="1"/>
</dbReference>
<name>A0ABQ1UZK2_9BACT</name>
<dbReference type="EMBL" id="BMIU01000008">
    <property type="protein sequence ID" value="GGF31865.1"/>
    <property type="molecule type" value="Genomic_DNA"/>
</dbReference>
<dbReference type="Proteomes" id="UP000647339">
    <property type="component" value="Unassembled WGS sequence"/>
</dbReference>
<accession>A0ABQ1UZK2</accession>
<evidence type="ECO:0000256" key="3">
    <source>
        <dbReference type="ARBA" id="ARBA00022692"/>
    </source>
</evidence>
<sequence length="434" mass="49808">MFNITLLKSRIEKNRLLKDSFWAIFGNILGKGLAFIAGVIIANLLGKDIFGQYGLVRNTLISFSMFSTFGVGYVVISKISKLISEKQYKISLIYQKTAIRISIYFSVFLAIVFYIFSEMILSSLFEDFKGKQLLYLFPLLLILNSLTTTQQGILSGERKFKEIARINTLYGGVIFFTSLIFTYLFGLLGALFALLLSQVFLFYCYRIKSGYRIRASILFIKNLNEKKILIKFLSSALPVAMREGVYAISIWGRNLLIVLWFSFGDLGLYSAAMQINIMILYIPGILQNVFLSYLSGGNDKKLFNKLLLFNFLVTIIPVILVVLFRNELSIIYGESFNGLKELLLYSILITVLSSLANLYSQYFLSLGKNWIIFKISLVRDFIIIGLFYWFHEFFNQIYSGAFLMVWAQLIGLLLFVLCSQVIKVKYEKNSLEYQ</sequence>
<keyword evidence="2" id="KW-1003">Cell membrane</keyword>
<feature type="transmembrane region" description="Helical" evidence="6">
    <location>
        <begin position="344"/>
        <end position="364"/>
    </location>
</feature>
<gene>
    <name evidence="7" type="ORF">GCM10011339_20100</name>
</gene>
<feature type="transmembrane region" description="Helical" evidence="6">
    <location>
        <begin position="371"/>
        <end position="391"/>
    </location>
</feature>